<protein>
    <submittedName>
        <fullName evidence="1">Uncharacterized protein</fullName>
    </submittedName>
</protein>
<reference evidence="1 2" key="1">
    <citation type="journal article" date="2022" name="ISME Commun">
        <title>Vulcanimicrobium alpinus gen. nov. sp. nov., the first cultivated representative of the candidate phylum 'Eremiobacterota', is a metabolically versatile aerobic anoxygenic phototroph.</title>
        <authorList>
            <person name="Yabe S."/>
            <person name="Muto K."/>
            <person name="Abe K."/>
            <person name="Yokota A."/>
            <person name="Staudigel H."/>
            <person name="Tebo B.M."/>
        </authorList>
    </citation>
    <scope>NUCLEOTIDE SEQUENCE [LARGE SCALE GENOMIC DNA]</scope>
    <source>
        <strain evidence="1 2">WC8-2</strain>
    </source>
</reference>
<gene>
    <name evidence="1" type="ORF">WPS_30490</name>
</gene>
<dbReference type="Proteomes" id="UP001317532">
    <property type="component" value="Chromosome"/>
</dbReference>
<proteinExistence type="predicted"/>
<dbReference type="AlphaFoldDB" id="A0AAN1XYL9"/>
<keyword evidence="2" id="KW-1185">Reference proteome</keyword>
<dbReference type="RefSeq" id="WP_317995343.1">
    <property type="nucleotide sequence ID" value="NZ_AP025523.1"/>
</dbReference>
<accession>A0AAN1XYL9</accession>
<sequence>MSADDHLSLATLLDEVRPLIVAARDRGEHPRYLLPEQVAFDAVAAVKDRDRERGMPMLVLGLEVVRAADQIAERRVF</sequence>
<name>A0AAN1XYL9_UNVUL</name>
<organism evidence="1 2">
    <name type="scientific">Vulcanimicrobium alpinum</name>
    <dbReference type="NCBI Taxonomy" id="3016050"/>
    <lineage>
        <taxon>Bacteria</taxon>
        <taxon>Bacillati</taxon>
        <taxon>Vulcanimicrobiota</taxon>
        <taxon>Vulcanimicrobiia</taxon>
        <taxon>Vulcanimicrobiales</taxon>
        <taxon>Vulcanimicrobiaceae</taxon>
        <taxon>Vulcanimicrobium</taxon>
    </lineage>
</organism>
<evidence type="ECO:0000313" key="1">
    <source>
        <dbReference type="EMBL" id="BDE07773.1"/>
    </source>
</evidence>
<dbReference type="EMBL" id="AP025523">
    <property type="protein sequence ID" value="BDE07773.1"/>
    <property type="molecule type" value="Genomic_DNA"/>
</dbReference>
<evidence type="ECO:0000313" key="2">
    <source>
        <dbReference type="Proteomes" id="UP001317532"/>
    </source>
</evidence>
<dbReference type="KEGG" id="vab:WPS_30490"/>